<sequence>MGMTGSRSLSLDQMAEHQRETGLSCAQLEQLYSRFQSLDRQRRGYLTPTDLLRIPQLVQHPLHRQIVDSFFPRRCGTATMSFHQFVGACATVLVPQFIFTETMEFYGPPPHGRADKVRLLCKMIDTENQGYILTKDFRQFLGTLLEQHGAHPAEMPLLELLAFGLNQSTPSQLKYHDFEFRLSAADLEGRLSISKWLAKGDNEAPKASKAKTGTDSVEPGVQARHNK</sequence>
<keyword evidence="8" id="KW-0479">Metal-binding</keyword>
<keyword evidence="4" id="KW-1003">Cell membrane</keyword>
<dbReference type="PANTHER" id="PTHR46002">
    <property type="entry name" value="EG:114D9.1 PROTEIN-RELATED"/>
    <property type="match status" value="1"/>
</dbReference>
<name>A0A6I8UH98_DROPS</name>
<accession>A0A6I8UH98</accession>
<dbReference type="Gene3D" id="1.10.238.10">
    <property type="entry name" value="EF-hand"/>
    <property type="match status" value="1"/>
</dbReference>
<organism evidence="14 15">
    <name type="scientific">Drosophila pseudoobscura pseudoobscura</name>
    <name type="common">Fruit fly</name>
    <dbReference type="NCBI Taxonomy" id="46245"/>
    <lineage>
        <taxon>Eukaryota</taxon>
        <taxon>Metazoa</taxon>
        <taxon>Ecdysozoa</taxon>
        <taxon>Arthropoda</taxon>
        <taxon>Hexapoda</taxon>
        <taxon>Insecta</taxon>
        <taxon>Pterygota</taxon>
        <taxon>Neoptera</taxon>
        <taxon>Endopterygota</taxon>
        <taxon>Diptera</taxon>
        <taxon>Brachycera</taxon>
        <taxon>Muscomorpha</taxon>
        <taxon>Ephydroidea</taxon>
        <taxon>Drosophilidae</taxon>
        <taxon>Drosophila</taxon>
        <taxon>Sophophora</taxon>
    </lineage>
</organism>
<keyword evidence="10" id="KW-0106">Calcium</keyword>
<protein>
    <submittedName>
        <fullName evidence="15">Calcineurin B homologous protein 1</fullName>
    </submittedName>
</protein>
<evidence type="ECO:0000256" key="4">
    <source>
        <dbReference type="ARBA" id="ARBA00022475"/>
    </source>
</evidence>
<keyword evidence="9" id="KW-0677">Repeat</keyword>
<keyword evidence="5" id="KW-0963">Cytoplasm</keyword>
<dbReference type="GO" id="GO:0046872">
    <property type="term" value="F:metal ion binding"/>
    <property type="evidence" value="ECO:0007669"/>
    <property type="project" value="UniProtKB-KW"/>
</dbReference>
<evidence type="ECO:0000256" key="2">
    <source>
        <dbReference type="ARBA" id="ARBA00004496"/>
    </source>
</evidence>
<evidence type="ECO:0000256" key="13">
    <source>
        <dbReference type="SAM" id="MobiDB-lite"/>
    </source>
</evidence>
<evidence type="ECO:0000256" key="7">
    <source>
        <dbReference type="ARBA" id="ARBA00022707"/>
    </source>
</evidence>
<dbReference type="RefSeq" id="XP_001355457.3">
    <property type="nucleotide sequence ID" value="XM_001355421.4"/>
</dbReference>
<dbReference type="SUPFAM" id="SSF47473">
    <property type="entry name" value="EF-hand"/>
    <property type="match status" value="1"/>
</dbReference>
<comment type="subcellular location">
    <subcellularLocation>
        <location evidence="1">Cell membrane</location>
    </subcellularLocation>
    <subcellularLocation>
        <location evidence="2">Cytoplasm</location>
    </subcellularLocation>
</comment>
<reference evidence="15" key="1">
    <citation type="submission" date="2025-08" db="UniProtKB">
        <authorList>
            <consortium name="RefSeq"/>
        </authorList>
    </citation>
    <scope>IDENTIFICATION</scope>
    <source>
        <strain evidence="15">MV-25-SWS-2005</strain>
        <tissue evidence="15">Whole body</tissue>
    </source>
</reference>
<gene>
    <name evidence="15" type="primary">LOC4816008</name>
</gene>
<evidence type="ECO:0000256" key="1">
    <source>
        <dbReference type="ARBA" id="ARBA00004236"/>
    </source>
</evidence>
<dbReference type="KEGG" id="dpo:4816008"/>
<evidence type="ECO:0000313" key="15">
    <source>
        <dbReference type="RefSeq" id="XP_001355457.3"/>
    </source>
</evidence>
<dbReference type="Proteomes" id="UP000001819">
    <property type="component" value="Chromosome X"/>
</dbReference>
<keyword evidence="14" id="KW-1185">Reference proteome</keyword>
<evidence type="ECO:0000256" key="12">
    <source>
        <dbReference type="ARBA" id="ARBA00023288"/>
    </source>
</evidence>
<dbReference type="FunCoup" id="A0A6I8UH98">
    <property type="interactions" value="7"/>
</dbReference>
<dbReference type="GO" id="GO:0005737">
    <property type="term" value="C:cytoplasm"/>
    <property type="evidence" value="ECO:0007669"/>
    <property type="project" value="UniProtKB-SubCell"/>
</dbReference>
<proteinExistence type="predicted"/>
<evidence type="ECO:0000256" key="11">
    <source>
        <dbReference type="ARBA" id="ARBA00023136"/>
    </source>
</evidence>
<dbReference type="AlphaFoldDB" id="A0A6I8UH98"/>
<dbReference type="GO" id="GO:0005886">
    <property type="term" value="C:plasma membrane"/>
    <property type="evidence" value="ECO:0007669"/>
    <property type="project" value="UniProtKB-SubCell"/>
</dbReference>
<evidence type="ECO:0000256" key="10">
    <source>
        <dbReference type="ARBA" id="ARBA00022837"/>
    </source>
</evidence>
<evidence type="ECO:0000256" key="3">
    <source>
        <dbReference type="ARBA" id="ARBA00022448"/>
    </source>
</evidence>
<dbReference type="InParanoid" id="A0A6I8UH98"/>
<evidence type="ECO:0000256" key="8">
    <source>
        <dbReference type="ARBA" id="ARBA00022723"/>
    </source>
</evidence>
<keyword evidence="7" id="KW-0519">Myristate</keyword>
<evidence type="ECO:0000256" key="5">
    <source>
        <dbReference type="ARBA" id="ARBA00022490"/>
    </source>
</evidence>
<dbReference type="InterPro" id="IPR051875">
    <property type="entry name" value="Calcineurin_B_homologous"/>
</dbReference>
<evidence type="ECO:0000256" key="6">
    <source>
        <dbReference type="ARBA" id="ARBA00022553"/>
    </source>
</evidence>
<feature type="region of interest" description="Disordered" evidence="13">
    <location>
        <begin position="201"/>
        <end position="227"/>
    </location>
</feature>
<keyword evidence="12" id="KW-0449">Lipoprotein</keyword>
<keyword evidence="3" id="KW-0813">Transport</keyword>
<evidence type="ECO:0000313" key="14">
    <source>
        <dbReference type="Proteomes" id="UP000001819"/>
    </source>
</evidence>
<dbReference type="InterPro" id="IPR011992">
    <property type="entry name" value="EF-hand-dom_pair"/>
</dbReference>
<keyword evidence="11" id="KW-0472">Membrane</keyword>
<keyword evidence="6" id="KW-0597">Phosphoprotein</keyword>
<evidence type="ECO:0000256" key="9">
    <source>
        <dbReference type="ARBA" id="ARBA00022737"/>
    </source>
</evidence>